<dbReference type="Gene3D" id="3.30.470.20">
    <property type="entry name" value="ATP-grasp fold, B domain"/>
    <property type="match status" value="1"/>
</dbReference>
<dbReference type="InterPro" id="IPR048764">
    <property type="entry name" value="PylC_N"/>
</dbReference>
<feature type="non-terminal residue" evidence="5">
    <location>
        <position position="1"/>
    </location>
</feature>
<proteinExistence type="predicted"/>
<sequence>GVGAGAIEIIRTLKELGRYRVIAVDAAPYAAGCTFADRGYIVPPANSPFFQPALRQIIIEEKPDFVVPLVDEEILTVHQLVAMLPIPRPFIVTPSPGFCRFALDKWLTFKTLDLAGIPTPPTCLADDAMDCTFPAVIKPRAGRGSREVAYLAGFGDLNAYLNRAPGPPDSYVIQKQIIGTEYTVSCVVGLDGPTLAVVPKECLVKQGSTQIGITRKRLEIDRICRQIQDRLNANGPFNVQLIMDEDCTPYVIEINPRYSTSVALTIAAGINEVDVIVRHALGETIEPLSFKPDLMMIRYTTQLYKQEAGWNERLSDRRTS</sequence>
<dbReference type="GO" id="GO:0016874">
    <property type="term" value="F:ligase activity"/>
    <property type="evidence" value="ECO:0007669"/>
    <property type="project" value="UniProtKB-KW"/>
</dbReference>
<dbReference type="Gene3D" id="3.40.50.20">
    <property type="match status" value="1"/>
</dbReference>
<keyword evidence="1" id="KW-0436">Ligase</keyword>
<dbReference type="SUPFAM" id="SSF56059">
    <property type="entry name" value="Glutathione synthetase ATP-binding domain-like"/>
    <property type="match status" value="1"/>
</dbReference>
<dbReference type="Pfam" id="PF21360">
    <property type="entry name" value="PylC-like_N"/>
    <property type="match status" value="1"/>
</dbReference>
<dbReference type="GO" id="GO:0005829">
    <property type="term" value="C:cytosol"/>
    <property type="evidence" value="ECO:0007669"/>
    <property type="project" value="TreeGrafter"/>
</dbReference>
<evidence type="ECO:0000259" key="4">
    <source>
        <dbReference type="PROSITE" id="PS50975"/>
    </source>
</evidence>
<name>A0A0F9C983_9ZZZZ</name>
<organism evidence="5">
    <name type="scientific">marine sediment metagenome</name>
    <dbReference type="NCBI Taxonomy" id="412755"/>
    <lineage>
        <taxon>unclassified sequences</taxon>
        <taxon>metagenomes</taxon>
        <taxon>ecological metagenomes</taxon>
    </lineage>
</organism>
<evidence type="ECO:0000256" key="1">
    <source>
        <dbReference type="ARBA" id="ARBA00022598"/>
    </source>
</evidence>
<feature type="domain" description="ATP-grasp" evidence="4">
    <location>
        <begin position="109"/>
        <end position="281"/>
    </location>
</feature>
<gene>
    <name evidence="5" type="ORF">LCGC14_2638100</name>
</gene>
<dbReference type="PANTHER" id="PTHR43055:SF1">
    <property type="entry name" value="FORMATE-DEPENDENT PHOSPHORIBOSYLGLYCINAMIDE FORMYLTRANSFERASE"/>
    <property type="match status" value="1"/>
</dbReference>
<dbReference type="Gene3D" id="3.30.1490.20">
    <property type="entry name" value="ATP-grasp fold, A domain"/>
    <property type="match status" value="1"/>
</dbReference>
<dbReference type="InterPro" id="IPR013815">
    <property type="entry name" value="ATP_grasp_subdomain_1"/>
</dbReference>
<protein>
    <recommendedName>
        <fullName evidence="4">ATP-grasp domain-containing protein</fullName>
    </recommendedName>
</protein>
<accession>A0A0F9C983</accession>
<comment type="caution">
    <text evidence="5">The sequence shown here is derived from an EMBL/GenBank/DDBJ whole genome shotgun (WGS) entry which is preliminary data.</text>
</comment>
<keyword evidence="2" id="KW-0547">Nucleotide-binding</keyword>
<evidence type="ECO:0000256" key="2">
    <source>
        <dbReference type="ARBA" id="ARBA00022741"/>
    </source>
</evidence>
<dbReference type="AlphaFoldDB" id="A0A0F9C983"/>
<evidence type="ECO:0000313" key="5">
    <source>
        <dbReference type="EMBL" id="KKK98904.1"/>
    </source>
</evidence>
<dbReference type="PROSITE" id="PS50975">
    <property type="entry name" value="ATP_GRASP"/>
    <property type="match status" value="1"/>
</dbReference>
<keyword evidence="3" id="KW-0067">ATP-binding</keyword>
<dbReference type="PANTHER" id="PTHR43055">
    <property type="entry name" value="FORMATE-DEPENDENT PHOSPHORIBOSYLGLYCINAMIDE FORMYLTRANSFERASE"/>
    <property type="match status" value="1"/>
</dbReference>
<dbReference type="InterPro" id="IPR011761">
    <property type="entry name" value="ATP-grasp"/>
</dbReference>
<evidence type="ECO:0000256" key="3">
    <source>
        <dbReference type="ARBA" id="ARBA00022840"/>
    </source>
</evidence>
<dbReference type="EMBL" id="LAZR01045424">
    <property type="protein sequence ID" value="KKK98904.1"/>
    <property type="molecule type" value="Genomic_DNA"/>
</dbReference>
<dbReference type="Pfam" id="PF15632">
    <property type="entry name" value="ATPgrasp_Ter"/>
    <property type="match status" value="1"/>
</dbReference>
<dbReference type="GO" id="GO:0005524">
    <property type="term" value="F:ATP binding"/>
    <property type="evidence" value="ECO:0007669"/>
    <property type="project" value="UniProtKB-KW"/>
</dbReference>
<dbReference type="GO" id="GO:0046872">
    <property type="term" value="F:metal ion binding"/>
    <property type="evidence" value="ECO:0007669"/>
    <property type="project" value="InterPro"/>
</dbReference>
<reference evidence="5" key="1">
    <citation type="journal article" date="2015" name="Nature">
        <title>Complex archaea that bridge the gap between prokaryotes and eukaryotes.</title>
        <authorList>
            <person name="Spang A."/>
            <person name="Saw J.H."/>
            <person name="Jorgensen S.L."/>
            <person name="Zaremba-Niedzwiedzka K."/>
            <person name="Martijn J."/>
            <person name="Lind A.E."/>
            <person name="van Eijk R."/>
            <person name="Schleper C."/>
            <person name="Guy L."/>
            <person name="Ettema T.J."/>
        </authorList>
    </citation>
    <scope>NUCLEOTIDE SEQUENCE</scope>
</reference>